<keyword evidence="4 5" id="KW-0472">Membrane</keyword>
<dbReference type="AlphaFoldDB" id="A0A6I2UZJ1"/>
<feature type="transmembrane region" description="Helical" evidence="5">
    <location>
        <begin position="104"/>
        <end position="123"/>
    </location>
</feature>
<sequence length="213" mass="22755">MEMLVSMPLLQMMLLVIMFLAVFVEIKTGGMGAGILLGVVAACVFWGSRYFHGTAELYQIAVFLAGILCLTVEMLLPTVGLLAGIGVAAMLYSVVLALGGDIHAVYMMTAAFLAAVGISALIVRKLPASRLWNKLVLHDRSRSVRGYVSAEPRDGLLGLDGIAVTDLRPAGTVKIRERPVDVVTEGAFLSRGTPVTVVEVQGGRVVVRRKDTE</sequence>
<keyword evidence="3 5" id="KW-1133">Transmembrane helix</keyword>
<reference evidence="8 9" key="1">
    <citation type="submission" date="2019-08" db="EMBL/GenBank/DDBJ databases">
        <title>In-depth cultivation of the pig gut microbiome towards novel bacterial diversity and tailored functional studies.</title>
        <authorList>
            <person name="Wylensek D."/>
            <person name="Hitch T.C.A."/>
            <person name="Clavel T."/>
        </authorList>
    </citation>
    <scope>NUCLEOTIDE SEQUENCE [LARGE SCALE GENOMIC DNA]</scope>
    <source>
        <strain evidence="9">WCA-380-WT-3B3</strain>
    </source>
</reference>
<keyword evidence="2 5" id="KW-0812">Transmembrane</keyword>
<comment type="caution">
    <text evidence="8">The sequence shown here is derived from an EMBL/GenBank/DDBJ whole genome shotgun (WGS) entry which is preliminary data.</text>
</comment>
<accession>A0A6I2UZJ1</accession>
<feature type="domain" description="NfeD-like C-terminal" evidence="6">
    <location>
        <begin position="154"/>
        <end position="209"/>
    </location>
</feature>
<evidence type="ECO:0000256" key="3">
    <source>
        <dbReference type="ARBA" id="ARBA00022989"/>
    </source>
</evidence>
<keyword evidence="8" id="KW-0378">Hydrolase</keyword>
<keyword evidence="8" id="KW-0645">Protease</keyword>
<evidence type="ECO:0000313" key="8">
    <source>
        <dbReference type="EMBL" id="MSV25785.1"/>
    </source>
</evidence>
<dbReference type="PANTHER" id="PTHR33507:SF3">
    <property type="entry name" value="INNER MEMBRANE PROTEIN YBBJ"/>
    <property type="match status" value="1"/>
</dbReference>
<dbReference type="PANTHER" id="PTHR33507">
    <property type="entry name" value="INNER MEMBRANE PROTEIN YBBJ"/>
    <property type="match status" value="1"/>
</dbReference>
<feature type="transmembrane region" description="Helical" evidence="5">
    <location>
        <begin position="57"/>
        <end position="76"/>
    </location>
</feature>
<dbReference type="Gene3D" id="2.40.50.140">
    <property type="entry name" value="Nucleic acid-binding proteins"/>
    <property type="match status" value="1"/>
</dbReference>
<evidence type="ECO:0000256" key="2">
    <source>
        <dbReference type="ARBA" id="ARBA00022692"/>
    </source>
</evidence>
<evidence type="ECO:0000256" key="1">
    <source>
        <dbReference type="ARBA" id="ARBA00004141"/>
    </source>
</evidence>
<dbReference type="InterPro" id="IPR052165">
    <property type="entry name" value="Membrane_assoc_protease"/>
</dbReference>
<dbReference type="InterPro" id="IPR012340">
    <property type="entry name" value="NA-bd_OB-fold"/>
</dbReference>
<evidence type="ECO:0000259" key="7">
    <source>
        <dbReference type="Pfam" id="PF24961"/>
    </source>
</evidence>
<dbReference type="GO" id="GO:0006508">
    <property type="term" value="P:proteolysis"/>
    <property type="evidence" value="ECO:0007669"/>
    <property type="project" value="UniProtKB-KW"/>
</dbReference>
<dbReference type="RefSeq" id="WP_154621545.1">
    <property type="nucleotide sequence ID" value="NZ_VUNL01000015.1"/>
</dbReference>
<keyword evidence="9" id="KW-1185">Reference proteome</keyword>
<dbReference type="InterPro" id="IPR056739">
    <property type="entry name" value="NfeD_membrane"/>
</dbReference>
<dbReference type="GO" id="GO:0008233">
    <property type="term" value="F:peptidase activity"/>
    <property type="evidence" value="ECO:0007669"/>
    <property type="project" value="UniProtKB-KW"/>
</dbReference>
<dbReference type="Pfam" id="PF01957">
    <property type="entry name" value="NfeD"/>
    <property type="match status" value="1"/>
</dbReference>
<protein>
    <submittedName>
        <fullName evidence="8">Serine protease</fullName>
    </submittedName>
</protein>
<comment type="subcellular location">
    <subcellularLocation>
        <location evidence="1">Membrane</location>
        <topology evidence="1">Multi-pass membrane protein</topology>
    </subcellularLocation>
</comment>
<feature type="domain" description="NfeD integral membrane" evidence="7">
    <location>
        <begin position="10"/>
        <end position="122"/>
    </location>
</feature>
<evidence type="ECO:0000259" key="6">
    <source>
        <dbReference type="Pfam" id="PF01957"/>
    </source>
</evidence>
<dbReference type="EMBL" id="VUNL01000015">
    <property type="protein sequence ID" value="MSV25785.1"/>
    <property type="molecule type" value="Genomic_DNA"/>
</dbReference>
<dbReference type="InterPro" id="IPR002810">
    <property type="entry name" value="NfeD-like_C"/>
</dbReference>
<evidence type="ECO:0000256" key="4">
    <source>
        <dbReference type="ARBA" id="ARBA00023136"/>
    </source>
</evidence>
<evidence type="ECO:0000313" key="9">
    <source>
        <dbReference type="Proteomes" id="UP000430222"/>
    </source>
</evidence>
<feature type="transmembrane region" description="Helical" evidence="5">
    <location>
        <begin position="6"/>
        <end position="24"/>
    </location>
</feature>
<feature type="transmembrane region" description="Helical" evidence="5">
    <location>
        <begin position="31"/>
        <end position="51"/>
    </location>
</feature>
<dbReference type="Proteomes" id="UP000430222">
    <property type="component" value="Unassembled WGS sequence"/>
</dbReference>
<name>A0A6I2UZJ1_9FIRM</name>
<dbReference type="Pfam" id="PF24961">
    <property type="entry name" value="NfeD_membrane"/>
    <property type="match status" value="1"/>
</dbReference>
<organism evidence="8 9">
    <name type="scientific">Selenomonas montiformis</name>
    <dbReference type="NCBI Taxonomy" id="2652285"/>
    <lineage>
        <taxon>Bacteria</taxon>
        <taxon>Bacillati</taxon>
        <taxon>Bacillota</taxon>
        <taxon>Negativicutes</taxon>
        <taxon>Selenomonadales</taxon>
        <taxon>Selenomonadaceae</taxon>
        <taxon>Selenomonas</taxon>
    </lineage>
</organism>
<proteinExistence type="predicted"/>
<gene>
    <name evidence="8" type="ORF">FYJ78_11560</name>
</gene>
<dbReference type="GO" id="GO:0005886">
    <property type="term" value="C:plasma membrane"/>
    <property type="evidence" value="ECO:0007669"/>
    <property type="project" value="TreeGrafter"/>
</dbReference>
<evidence type="ECO:0000256" key="5">
    <source>
        <dbReference type="SAM" id="Phobius"/>
    </source>
</evidence>